<evidence type="ECO:0000256" key="1">
    <source>
        <dbReference type="ARBA" id="ARBA00006479"/>
    </source>
</evidence>
<name>A0A385TUF4_PAELA</name>
<dbReference type="SUPFAM" id="SSF53067">
    <property type="entry name" value="Actin-like ATPase domain"/>
    <property type="match status" value="1"/>
</dbReference>
<dbReference type="EMBL" id="CP032412">
    <property type="protein sequence ID" value="AYB46718.1"/>
    <property type="molecule type" value="Genomic_DNA"/>
</dbReference>
<dbReference type="KEGG" id="plw:D5F53_26910"/>
<dbReference type="InterPro" id="IPR000600">
    <property type="entry name" value="ROK"/>
</dbReference>
<accession>A0A385TUF4</accession>
<keyword evidence="3" id="KW-1185">Reference proteome</keyword>
<dbReference type="InterPro" id="IPR049874">
    <property type="entry name" value="ROK_cs"/>
</dbReference>
<dbReference type="PROSITE" id="PS01125">
    <property type="entry name" value="ROK"/>
    <property type="match status" value="1"/>
</dbReference>
<dbReference type="PANTHER" id="PTHR18964:SF149">
    <property type="entry name" value="BIFUNCTIONAL UDP-N-ACETYLGLUCOSAMINE 2-EPIMERASE_N-ACETYLMANNOSAMINE KINASE"/>
    <property type="match status" value="1"/>
</dbReference>
<proteinExistence type="inferred from homology"/>
<evidence type="ECO:0000313" key="3">
    <source>
        <dbReference type="Proteomes" id="UP000266552"/>
    </source>
</evidence>
<dbReference type="Pfam" id="PF00480">
    <property type="entry name" value="ROK"/>
    <property type="match status" value="1"/>
</dbReference>
<evidence type="ECO:0000313" key="2">
    <source>
        <dbReference type="EMBL" id="AYB46718.1"/>
    </source>
</evidence>
<comment type="similarity">
    <text evidence="1">Belongs to the ROK (NagC/XylR) family.</text>
</comment>
<dbReference type="CDD" id="cd24068">
    <property type="entry name" value="ASKHA_NBD_ROK_FnNanK-like"/>
    <property type="match status" value="1"/>
</dbReference>
<reference evidence="2 3" key="1">
    <citation type="submission" date="2018-09" db="EMBL/GenBank/DDBJ databases">
        <title>Genome Sequence of Paenibacillus lautus Strain E7593-69, Azo Dye-Degrading Bacteria, Isolated from Commercial Tattoo Inks.</title>
        <authorList>
            <person name="Nho S.W."/>
            <person name="Kim S.-J."/>
            <person name="Kweon O."/>
            <person name="Cerniglia C.E."/>
        </authorList>
    </citation>
    <scope>NUCLEOTIDE SEQUENCE [LARGE SCALE GENOMIC DNA]</scope>
    <source>
        <strain evidence="2 3">E7593-69</strain>
    </source>
</reference>
<organism evidence="2 3">
    <name type="scientific">Paenibacillus lautus</name>
    <name type="common">Bacillus lautus</name>
    <dbReference type="NCBI Taxonomy" id="1401"/>
    <lineage>
        <taxon>Bacteria</taxon>
        <taxon>Bacillati</taxon>
        <taxon>Bacillota</taxon>
        <taxon>Bacilli</taxon>
        <taxon>Bacillales</taxon>
        <taxon>Paenibacillaceae</taxon>
        <taxon>Paenibacillus</taxon>
    </lineage>
</organism>
<protein>
    <submittedName>
        <fullName evidence="2">ROK family protein</fullName>
    </submittedName>
</protein>
<dbReference type="Gene3D" id="3.30.420.40">
    <property type="match status" value="2"/>
</dbReference>
<sequence length="325" mass="33646">MKDEGSSLQAYAIGVDVGGTKIHAGIVNGQGDVLHSVNLPTLAGQRSVPDRITEAIEALMAGAPRPEGGYPIEGIGIGTAGQVDHSDGGIRFASDILPGYTGAPLKRIIEERFGLPVYVDNDVNVLVLTEKTLGTGRGAGHMLCIALGTGVGGAVFADGKLVHGAWGGAGELGHLSVDFNGLPCVCGGVGCLEQYASGTGIAKRMQAKLHSLGIEPVSQVDSRETLSRWQSGDPVAAEVMDETFAALGAAITSLVHTLNPEVVVIGGGVAEAGEPFLERVREETAKRCMKSFMDSVRIVQAHQGNFSGMIGAALQVFEPVKKLDP</sequence>
<dbReference type="AlphaFoldDB" id="A0A385TUF4"/>
<dbReference type="PANTHER" id="PTHR18964">
    <property type="entry name" value="ROK (REPRESSOR, ORF, KINASE) FAMILY"/>
    <property type="match status" value="1"/>
</dbReference>
<dbReference type="RefSeq" id="WP_119850265.1">
    <property type="nucleotide sequence ID" value="NZ_CP032412.1"/>
</dbReference>
<gene>
    <name evidence="2" type="ORF">D5F53_26910</name>
</gene>
<dbReference type="Proteomes" id="UP000266552">
    <property type="component" value="Chromosome"/>
</dbReference>
<dbReference type="InterPro" id="IPR043129">
    <property type="entry name" value="ATPase_NBD"/>
</dbReference>